<accession>A0AC61QLW4</accession>
<evidence type="ECO:0000313" key="1">
    <source>
        <dbReference type="EMBL" id="TGX80014.1"/>
    </source>
</evidence>
<reference evidence="1" key="1">
    <citation type="submission" date="2019-04" db="EMBL/GenBank/DDBJ databases">
        <title>Microbes associate with the intestines of laboratory mice.</title>
        <authorList>
            <person name="Navarre W."/>
            <person name="Wong E."/>
            <person name="Huang K."/>
            <person name="Tropini C."/>
            <person name="Ng K."/>
            <person name="Yu B."/>
        </authorList>
    </citation>
    <scope>NUCLEOTIDE SEQUENCE</scope>
    <source>
        <strain evidence="1">NM73_A23</strain>
    </source>
</reference>
<proteinExistence type="predicted"/>
<comment type="caution">
    <text evidence="1">The sequence shown here is derived from an EMBL/GenBank/DDBJ whole genome shotgun (WGS) entry which is preliminary data.</text>
</comment>
<protein>
    <submittedName>
        <fullName evidence="1">Uncharacterized protein</fullName>
    </submittedName>
</protein>
<gene>
    <name evidence="1" type="ORF">E5358_13795</name>
</gene>
<evidence type="ECO:0000313" key="2">
    <source>
        <dbReference type="Proteomes" id="UP000308886"/>
    </source>
</evidence>
<dbReference type="EMBL" id="SRZC01000031">
    <property type="protein sequence ID" value="TGX80014.1"/>
    <property type="molecule type" value="Genomic_DNA"/>
</dbReference>
<organism evidence="1 2">
    <name type="scientific">Palleniella muris</name>
    <dbReference type="NCBI Taxonomy" id="3038145"/>
    <lineage>
        <taxon>Bacteria</taxon>
        <taxon>Pseudomonadati</taxon>
        <taxon>Bacteroidota</taxon>
        <taxon>Bacteroidia</taxon>
        <taxon>Bacteroidales</taxon>
        <taxon>Prevotellaceae</taxon>
        <taxon>Palleniella</taxon>
    </lineage>
</organism>
<dbReference type="Proteomes" id="UP000308886">
    <property type="component" value="Unassembled WGS sequence"/>
</dbReference>
<keyword evidence="2" id="KW-1185">Reference proteome</keyword>
<name>A0AC61QLW4_9BACT</name>
<feature type="non-terminal residue" evidence="1">
    <location>
        <position position="62"/>
    </location>
</feature>
<sequence length="62" mass="6662">MLLTASSERFIIFAICSDDIPDCFIMRIASARPSMIPSARPSTIPSARPSTIPSALPSIRPS</sequence>